<evidence type="ECO:0000313" key="10">
    <source>
        <dbReference type="EMBL" id="GCC22975.1"/>
    </source>
</evidence>
<evidence type="ECO:0000256" key="3">
    <source>
        <dbReference type="ARBA" id="ARBA00022443"/>
    </source>
</evidence>
<keyword evidence="3 6" id="KW-0728">SH3 domain</keyword>
<dbReference type="STRING" id="137246.A0A401RXW4"/>
<comment type="subcellular location">
    <subcellularLocation>
        <location evidence="1">Cytoplasm</location>
    </subcellularLocation>
</comment>
<dbReference type="FunFam" id="2.30.29.30:FF:000218">
    <property type="entry name" value="Epidermal growth factor receptor kinase substrate 8-like 2"/>
    <property type="match status" value="1"/>
</dbReference>
<dbReference type="AlphaFoldDB" id="A0A401RXW4"/>
<dbReference type="GO" id="GO:0035023">
    <property type="term" value="P:regulation of Rho protein signal transduction"/>
    <property type="evidence" value="ECO:0007669"/>
    <property type="project" value="TreeGrafter"/>
</dbReference>
<reference evidence="10 11" key="1">
    <citation type="journal article" date="2018" name="Nat. Ecol. Evol.">
        <title>Shark genomes provide insights into elasmobranch evolution and the origin of vertebrates.</title>
        <authorList>
            <person name="Hara Y"/>
            <person name="Yamaguchi K"/>
            <person name="Onimaru K"/>
            <person name="Kadota M"/>
            <person name="Koyanagi M"/>
            <person name="Keeley SD"/>
            <person name="Tatsumi K"/>
            <person name="Tanaka K"/>
            <person name="Motone F"/>
            <person name="Kageyama Y"/>
            <person name="Nozu R"/>
            <person name="Adachi N"/>
            <person name="Nishimura O"/>
            <person name="Nakagawa R"/>
            <person name="Tanegashima C"/>
            <person name="Kiyatake I"/>
            <person name="Matsumoto R"/>
            <person name="Murakumo K"/>
            <person name="Nishida K"/>
            <person name="Terakita A"/>
            <person name="Kuratani S"/>
            <person name="Sato K"/>
            <person name="Hyodo S Kuraku.S."/>
        </authorList>
    </citation>
    <scope>NUCLEOTIDE SEQUENCE [LARGE SCALE GENOMIC DNA]</scope>
</reference>
<dbReference type="PROSITE" id="PS50002">
    <property type="entry name" value="SH3"/>
    <property type="match status" value="1"/>
</dbReference>
<evidence type="ECO:0000256" key="8">
    <source>
        <dbReference type="SAM" id="MobiDB-lite"/>
    </source>
</evidence>
<dbReference type="GO" id="GO:0005737">
    <property type="term" value="C:cytoplasm"/>
    <property type="evidence" value="ECO:0007669"/>
    <property type="project" value="UniProtKB-SubCell"/>
</dbReference>
<evidence type="ECO:0000313" key="11">
    <source>
        <dbReference type="Proteomes" id="UP000287033"/>
    </source>
</evidence>
<dbReference type="EMBL" id="BEZZ01000020">
    <property type="protein sequence ID" value="GCC22975.1"/>
    <property type="molecule type" value="Genomic_DNA"/>
</dbReference>
<keyword evidence="4" id="KW-0963">Cytoplasm</keyword>
<dbReference type="OMA" id="RNTMALY"/>
<organism evidence="10 11">
    <name type="scientific">Chiloscyllium punctatum</name>
    <name type="common">Brownbanded bambooshark</name>
    <name type="synonym">Hemiscyllium punctatum</name>
    <dbReference type="NCBI Taxonomy" id="137246"/>
    <lineage>
        <taxon>Eukaryota</taxon>
        <taxon>Metazoa</taxon>
        <taxon>Chordata</taxon>
        <taxon>Craniata</taxon>
        <taxon>Vertebrata</taxon>
        <taxon>Chondrichthyes</taxon>
        <taxon>Elasmobranchii</taxon>
        <taxon>Galeomorphii</taxon>
        <taxon>Galeoidea</taxon>
        <taxon>Orectolobiformes</taxon>
        <taxon>Hemiscylliidae</taxon>
        <taxon>Chiloscyllium</taxon>
    </lineage>
</organism>
<dbReference type="Pfam" id="PF22975">
    <property type="entry name" value="EPS8_2nd"/>
    <property type="match status" value="1"/>
</dbReference>
<feature type="compositionally biased region" description="Polar residues" evidence="8">
    <location>
        <begin position="573"/>
        <end position="583"/>
    </location>
</feature>
<dbReference type="Gene3D" id="2.30.29.30">
    <property type="entry name" value="Pleckstrin-homology domain (PH domain)/Phosphotyrosine-binding domain (PTB)"/>
    <property type="match status" value="1"/>
</dbReference>
<comment type="similarity">
    <text evidence="2">Belongs to the EPS8 family.</text>
</comment>
<dbReference type="InterPro" id="IPR041418">
    <property type="entry name" value="SAM_3"/>
</dbReference>
<dbReference type="PANTHER" id="PTHR12287:SF20">
    <property type="entry name" value="EPIDERMAL GROWTH FACTOR RECEPTOR KINASE SUBSTRATE 8-LIKE PROTEIN 2"/>
    <property type="match status" value="1"/>
</dbReference>
<dbReference type="SUPFAM" id="SSF50044">
    <property type="entry name" value="SH3-domain"/>
    <property type="match status" value="1"/>
</dbReference>
<dbReference type="OrthoDB" id="4680325at2759"/>
<feature type="domain" description="SH3" evidence="9">
    <location>
        <begin position="490"/>
        <end position="549"/>
    </location>
</feature>
<dbReference type="GO" id="GO:0032587">
    <property type="term" value="C:ruffle membrane"/>
    <property type="evidence" value="ECO:0007669"/>
    <property type="project" value="TreeGrafter"/>
</dbReference>
<evidence type="ECO:0000256" key="2">
    <source>
        <dbReference type="ARBA" id="ARBA00006197"/>
    </source>
</evidence>
<evidence type="ECO:0000256" key="6">
    <source>
        <dbReference type="PROSITE-ProRule" id="PRU00192"/>
    </source>
</evidence>
<dbReference type="InterPro" id="IPR013625">
    <property type="entry name" value="PTB"/>
</dbReference>
<protein>
    <recommendedName>
        <fullName evidence="9">SH3 domain-containing protein</fullName>
    </recommendedName>
</protein>
<name>A0A401RXW4_CHIPU</name>
<dbReference type="InterPro" id="IPR033928">
    <property type="entry name" value="EPS8_PTB"/>
</dbReference>
<dbReference type="InterPro" id="IPR006020">
    <property type="entry name" value="PTB/PI_dom"/>
</dbReference>
<proteinExistence type="inferred from homology"/>
<feature type="region of interest" description="Disordered" evidence="8">
    <location>
        <begin position="162"/>
        <end position="222"/>
    </location>
</feature>
<keyword evidence="7" id="KW-0175">Coiled coil</keyword>
<dbReference type="Gene3D" id="1.10.150.50">
    <property type="entry name" value="Transcription Factor, Ets-1"/>
    <property type="match status" value="1"/>
</dbReference>
<dbReference type="Pfam" id="PF18016">
    <property type="entry name" value="SAM_3"/>
    <property type="match status" value="1"/>
</dbReference>
<dbReference type="SMART" id="SM00462">
    <property type="entry name" value="PTB"/>
    <property type="match status" value="1"/>
</dbReference>
<dbReference type="InterPro" id="IPR055093">
    <property type="entry name" value="EPS8_2nd"/>
</dbReference>
<dbReference type="FunFam" id="1.10.150.50:FF:000023">
    <property type="entry name" value="Epidermal growth factor receptor kinase substrate 8"/>
    <property type="match status" value="1"/>
</dbReference>
<dbReference type="InterPro" id="IPR039801">
    <property type="entry name" value="EPS8-like"/>
</dbReference>
<feature type="coiled-coil region" evidence="7">
    <location>
        <begin position="240"/>
        <end position="267"/>
    </location>
</feature>
<dbReference type="GO" id="GO:1900029">
    <property type="term" value="P:positive regulation of ruffle assembly"/>
    <property type="evidence" value="ECO:0007669"/>
    <property type="project" value="TreeGrafter"/>
</dbReference>
<dbReference type="Pfam" id="PF00018">
    <property type="entry name" value="SH3_1"/>
    <property type="match status" value="1"/>
</dbReference>
<gene>
    <name evidence="10" type="ORF">chiPu_0001366</name>
</gene>
<dbReference type="PANTHER" id="PTHR12287">
    <property type="entry name" value="EPIDERMAL GROWTH FACTOR RECEPTOR KINASE SUBSTRATE EPS8-RELATED PROTEIN"/>
    <property type="match status" value="1"/>
</dbReference>
<dbReference type="InterPro" id="IPR011993">
    <property type="entry name" value="PH-like_dom_sf"/>
</dbReference>
<feature type="compositionally biased region" description="Pro residues" evidence="8">
    <location>
        <begin position="175"/>
        <end position="186"/>
    </location>
</feature>
<evidence type="ECO:0000259" key="9">
    <source>
        <dbReference type="PROSITE" id="PS50002"/>
    </source>
</evidence>
<dbReference type="GO" id="GO:0031982">
    <property type="term" value="C:vesicle"/>
    <property type="evidence" value="ECO:0007669"/>
    <property type="project" value="TreeGrafter"/>
</dbReference>
<dbReference type="GO" id="GO:0007266">
    <property type="term" value="P:Rho protein signal transduction"/>
    <property type="evidence" value="ECO:0007669"/>
    <property type="project" value="TreeGrafter"/>
</dbReference>
<evidence type="ECO:0000256" key="5">
    <source>
        <dbReference type="ARBA" id="ARBA00022553"/>
    </source>
</evidence>
<accession>A0A401RXW4</accession>
<dbReference type="SUPFAM" id="SSF50729">
    <property type="entry name" value="PH domain-like"/>
    <property type="match status" value="1"/>
</dbReference>
<feature type="compositionally biased region" description="Basic and acidic residues" evidence="8">
    <location>
        <begin position="162"/>
        <end position="171"/>
    </location>
</feature>
<dbReference type="InterPro" id="IPR001452">
    <property type="entry name" value="SH3_domain"/>
</dbReference>
<dbReference type="GO" id="GO:0003779">
    <property type="term" value="F:actin binding"/>
    <property type="evidence" value="ECO:0007669"/>
    <property type="project" value="TreeGrafter"/>
</dbReference>
<dbReference type="InterPro" id="IPR036028">
    <property type="entry name" value="SH3-like_dom_sf"/>
</dbReference>
<dbReference type="CDD" id="cd09540">
    <property type="entry name" value="SAM_EPS8-like"/>
    <property type="match status" value="1"/>
</dbReference>
<feature type="compositionally biased region" description="Basic and acidic residues" evidence="8">
    <location>
        <begin position="204"/>
        <end position="218"/>
    </location>
</feature>
<comment type="caution">
    <text evidence="10">The sequence shown here is derived from an EMBL/GenBank/DDBJ whole genome shotgun (WGS) entry which is preliminary data.</text>
</comment>
<feature type="region of interest" description="Disordered" evidence="8">
    <location>
        <begin position="558"/>
        <end position="611"/>
    </location>
</feature>
<dbReference type="SMART" id="SM00326">
    <property type="entry name" value="SH3"/>
    <property type="match status" value="1"/>
</dbReference>
<evidence type="ECO:0000256" key="4">
    <source>
        <dbReference type="ARBA" id="ARBA00022490"/>
    </source>
</evidence>
<dbReference type="InterPro" id="IPR013761">
    <property type="entry name" value="SAM/pointed_sf"/>
</dbReference>
<dbReference type="Pfam" id="PF08416">
    <property type="entry name" value="PTB"/>
    <property type="match status" value="1"/>
</dbReference>
<keyword evidence="11" id="KW-1185">Reference proteome</keyword>
<dbReference type="Proteomes" id="UP000287033">
    <property type="component" value="Unassembled WGS sequence"/>
</dbReference>
<evidence type="ECO:0000256" key="1">
    <source>
        <dbReference type="ARBA" id="ARBA00004496"/>
    </source>
</evidence>
<dbReference type="Gene3D" id="2.30.30.40">
    <property type="entry name" value="SH3 Domains"/>
    <property type="match status" value="1"/>
</dbReference>
<keyword evidence="5" id="KW-0597">Phosphoprotein</keyword>
<evidence type="ECO:0000256" key="7">
    <source>
        <dbReference type="SAM" id="Coils"/>
    </source>
</evidence>
<sequence length="744" mass="84167">MSAKALYEQRKKYSNSNIIMHETSQYHVEHLATFAMDKSESIVTIDDGVKKLLQLDSKGKVWTQEMLLQVNDKAIRLLDCESQDELENFPLNTVHHCQTVINQSKYSSVLLLMCQDSDQHKPDMHFFNCDEVGAEMIHADVESAISDCKGGQKIRPQTLKVNQEKMKKQRETIIPSPPQSIAPAHPPGVKSRAAAVMAPSGPVEQDRRSISSQEHEESPEVLSQKIEKDVQILNCTLDDIEFFVAKLQKAAEAYSQLNQRKKSKKNKKKAPAEGMLTLRAKPPLPAEFTDCLQKIKLTLNLLAKLKRHIQNPTAVELLHFLFGPLDLVVQAIGGPDIPRTIISPLLSKDATEFLRGHLVAKEVKLWESLGEAWTRSRADWPKEQHVPPYVPRFRNGWEPPLENFRGVPWELDLHQVADSTTDVQRRQEEMRRQSEEYSSTPCFPPPNGYAYSNTSFKRGQIADQNTAVDAFKQSVSRHVDRNYEAQGIQQQKKYVRIVYDFVARNANELSVLKDEILEVVEDNKQWWKLKSKFGETGYVPFNMLSVVNIDAIPAQSDYPYSQSGQRYKGEMSSRGTGPNTPGYTSPGPFTGPGHVRHGSHELPGLANRPYSRDKDHIMTQMDEVNDELLHLITASKTKPPSRNFMVPKQSSIQIPLGYESSSDDVKSWLEAKSFSKATVAGLGILTGAQIFSLNKEELKMVCGEEGARVYSLIQVQKAELDKHRGDTELEEIMKRRQERIDSSQ</sequence>
<dbReference type="CDD" id="cd01210">
    <property type="entry name" value="PTB_EPS8"/>
    <property type="match status" value="1"/>
</dbReference>